<dbReference type="Gene3D" id="3.40.50.1820">
    <property type="entry name" value="alpha/beta hydrolase"/>
    <property type="match status" value="1"/>
</dbReference>
<dbReference type="AlphaFoldDB" id="A0AAU7QKZ0"/>
<evidence type="ECO:0000313" key="2">
    <source>
        <dbReference type="EMBL" id="XBS89253.1"/>
    </source>
</evidence>
<gene>
    <name evidence="2" type="ORF">ABNK63_12745</name>
</gene>
<dbReference type="SUPFAM" id="SSF53474">
    <property type="entry name" value="alpha/beta-Hydrolases"/>
    <property type="match status" value="1"/>
</dbReference>
<dbReference type="EMBL" id="CP157948">
    <property type="protein sequence ID" value="XBS89253.1"/>
    <property type="molecule type" value="Genomic_DNA"/>
</dbReference>
<feature type="signal peptide" evidence="1">
    <location>
        <begin position="1"/>
        <end position="35"/>
    </location>
</feature>
<dbReference type="RefSeq" id="WP_007805669.1">
    <property type="nucleotide sequence ID" value="NZ_CP157948.1"/>
</dbReference>
<keyword evidence="1" id="KW-0732">Signal</keyword>
<evidence type="ECO:0000256" key="1">
    <source>
        <dbReference type="SAM" id="SignalP"/>
    </source>
</evidence>
<proteinExistence type="predicted"/>
<sequence length="385" mass="41490">MLPVQAKELLSMIRKPRGAWLFLAFLALSAGTAAAHDADPENKATSTATVDTGVLKGAPYRVDIPAHWNGDLVMQLHGFEPIGTPRPAPRPPGEEASPFLAAGYALAQSSYASQGWAVDDALRDNERLRAWFVRRHGQPRHTYVVGFSMGGYVVLASLEHHGRHYDGGLSLCGANVPGTRVFDDILTSVVAFDYFFPRTPGLPPGGLADPAAPALGQMEVMHAVDAALQTDKHAAQLLATHLHVSRERLAGAIGVHYLVLHQMQQRAKGMPVDNRATVYAGFGDDAAFNRGVRRYAGDPQAMRYLAVATSLSGKIHKPLVLQYNHDDFLIPVRYQPVYPAMVQSAHGRAPTLLPSVGEGHCGFAPEQIMQAFQTLTREASGGPTG</sequence>
<reference evidence="2" key="1">
    <citation type="submission" date="2024-06" db="EMBL/GenBank/DDBJ databases">
        <authorList>
            <person name="Sun Y."/>
        </authorList>
    </citation>
    <scope>NUCLEOTIDE SEQUENCE</scope>
    <source>
        <strain evidence="2">IGA1.0</strain>
    </source>
</reference>
<dbReference type="InterPro" id="IPR029058">
    <property type="entry name" value="AB_hydrolase_fold"/>
</dbReference>
<name>A0AAU7QKZ0_9GAMM</name>
<feature type="chain" id="PRO_5043717110" description="Alpha/beta hydrolase" evidence="1">
    <location>
        <begin position="36"/>
        <end position="385"/>
    </location>
</feature>
<protein>
    <recommendedName>
        <fullName evidence="3">Alpha/beta hydrolase</fullName>
    </recommendedName>
</protein>
<organism evidence="2">
    <name type="scientific">Rhodanobacter sp. IGA1.0</name>
    <dbReference type="NCBI Taxonomy" id="3158582"/>
    <lineage>
        <taxon>Bacteria</taxon>
        <taxon>Pseudomonadati</taxon>
        <taxon>Pseudomonadota</taxon>
        <taxon>Gammaproteobacteria</taxon>
        <taxon>Lysobacterales</taxon>
        <taxon>Rhodanobacteraceae</taxon>
        <taxon>Rhodanobacter</taxon>
    </lineage>
</organism>
<accession>A0AAU7QKZ0</accession>
<evidence type="ECO:0008006" key="3">
    <source>
        <dbReference type="Google" id="ProtNLM"/>
    </source>
</evidence>